<reference evidence="1" key="2">
    <citation type="submission" date="2020-11" db="EMBL/GenBank/DDBJ databases">
        <authorList>
            <person name="McCartney M.A."/>
            <person name="Auch B."/>
            <person name="Kono T."/>
            <person name="Mallez S."/>
            <person name="Becker A."/>
            <person name="Gohl D.M."/>
            <person name="Silverstein K.A.T."/>
            <person name="Koren S."/>
            <person name="Bechman K.B."/>
            <person name="Herman A."/>
            <person name="Abrahante J.E."/>
            <person name="Garbe J."/>
        </authorList>
    </citation>
    <scope>NUCLEOTIDE SEQUENCE</scope>
    <source>
        <strain evidence="1">Duluth1</strain>
        <tissue evidence="1">Whole animal</tissue>
    </source>
</reference>
<organism evidence="1 2">
    <name type="scientific">Dreissena polymorpha</name>
    <name type="common">Zebra mussel</name>
    <name type="synonym">Mytilus polymorpha</name>
    <dbReference type="NCBI Taxonomy" id="45954"/>
    <lineage>
        <taxon>Eukaryota</taxon>
        <taxon>Metazoa</taxon>
        <taxon>Spiralia</taxon>
        <taxon>Lophotrochozoa</taxon>
        <taxon>Mollusca</taxon>
        <taxon>Bivalvia</taxon>
        <taxon>Autobranchia</taxon>
        <taxon>Heteroconchia</taxon>
        <taxon>Euheterodonta</taxon>
        <taxon>Imparidentia</taxon>
        <taxon>Neoheterodontei</taxon>
        <taxon>Myida</taxon>
        <taxon>Dreissenoidea</taxon>
        <taxon>Dreissenidae</taxon>
        <taxon>Dreissena</taxon>
    </lineage>
</organism>
<name>A0A9D4C4I9_DREPO</name>
<dbReference type="EMBL" id="JAIWYP010000013">
    <property type="protein sequence ID" value="KAH3717085.1"/>
    <property type="molecule type" value="Genomic_DNA"/>
</dbReference>
<comment type="caution">
    <text evidence="1">The sequence shown here is derived from an EMBL/GenBank/DDBJ whole genome shotgun (WGS) entry which is preliminary data.</text>
</comment>
<protein>
    <submittedName>
        <fullName evidence="1">Uncharacterized protein</fullName>
    </submittedName>
</protein>
<evidence type="ECO:0000313" key="1">
    <source>
        <dbReference type="EMBL" id="KAH3717085.1"/>
    </source>
</evidence>
<keyword evidence="2" id="KW-1185">Reference proteome</keyword>
<reference evidence="1" key="1">
    <citation type="journal article" date="2019" name="bioRxiv">
        <title>The Genome of the Zebra Mussel, Dreissena polymorpha: A Resource for Invasive Species Research.</title>
        <authorList>
            <person name="McCartney M.A."/>
            <person name="Auch B."/>
            <person name="Kono T."/>
            <person name="Mallez S."/>
            <person name="Zhang Y."/>
            <person name="Obille A."/>
            <person name="Becker A."/>
            <person name="Abrahante J.E."/>
            <person name="Garbe J."/>
            <person name="Badalamenti J.P."/>
            <person name="Herman A."/>
            <person name="Mangelson H."/>
            <person name="Liachko I."/>
            <person name="Sullivan S."/>
            <person name="Sone E.D."/>
            <person name="Koren S."/>
            <person name="Silverstein K.A.T."/>
            <person name="Beckman K.B."/>
            <person name="Gohl D.M."/>
        </authorList>
    </citation>
    <scope>NUCLEOTIDE SEQUENCE</scope>
    <source>
        <strain evidence="1">Duluth1</strain>
        <tissue evidence="1">Whole animal</tissue>
    </source>
</reference>
<dbReference type="AlphaFoldDB" id="A0A9D4C4I9"/>
<accession>A0A9D4C4I9</accession>
<dbReference type="Proteomes" id="UP000828390">
    <property type="component" value="Unassembled WGS sequence"/>
</dbReference>
<gene>
    <name evidence="1" type="ORF">DPMN_059863</name>
</gene>
<evidence type="ECO:0000313" key="2">
    <source>
        <dbReference type="Proteomes" id="UP000828390"/>
    </source>
</evidence>
<proteinExistence type="predicted"/>
<sequence>MYSDEISTDYEADIELQLENGKVYRYKGNGRYKGINARMERIKVKDAGVYDVQ</sequence>